<organism evidence="8 9">
    <name type="scientific">Listeria aquatica FSL S10-1188</name>
    <dbReference type="NCBI Taxonomy" id="1265818"/>
    <lineage>
        <taxon>Bacteria</taxon>
        <taxon>Bacillati</taxon>
        <taxon>Bacillota</taxon>
        <taxon>Bacilli</taxon>
        <taxon>Bacillales</taxon>
        <taxon>Listeriaceae</taxon>
        <taxon>Listeria</taxon>
    </lineage>
</organism>
<feature type="transmembrane region" description="Helical" evidence="7">
    <location>
        <begin position="77"/>
        <end position="97"/>
    </location>
</feature>
<gene>
    <name evidence="8" type="ORF">MAQA_04968</name>
</gene>
<keyword evidence="6 7" id="KW-0472">Membrane</keyword>
<dbReference type="STRING" id="1265818.MAQA_04968"/>
<dbReference type="PANTHER" id="PTHR43337">
    <property type="entry name" value="XANTHINE/URACIL PERMEASE C887.17-RELATED"/>
    <property type="match status" value="1"/>
</dbReference>
<reference evidence="8 9" key="1">
    <citation type="journal article" date="2014" name="Int. J. Syst. Evol. Microbiol.">
        <title>Listeria floridensis sp. nov., Listeria aquatica sp. nov., Listeria cornellensis sp. nov., Listeria riparia sp. nov. and Listeria grandensis sp. nov., from agricultural and natural environments.</title>
        <authorList>
            <person name="den Bakker H.C."/>
            <person name="Warchocki S."/>
            <person name="Wright E.M."/>
            <person name="Allred A.F."/>
            <person name="Ahlstrom C."/>
            <person name="Manuel C.S."/>
            <person name="Stasiewicz M.J."/>
            <person name="Burrell A."/>
            <person name="Roof S."/>
            <person name="Strawn L."/>
            <person name="Fortes E.D."/>
            <person name="Nightingale K.K."/>
            <person name="Kephart D."/>
            <person name="Wiedmann M."/>
        </authorList>
    </citation>
    <scope>NUCLEOTIDE SEQUENCE [LARGE SCALE GENOMIC DNA]</scope>
    <source>
        <strain evidence="8 9">FSL S10-1188</strain>
    </source>
</reference>
<feature type="transmembrane region" description="Helical" evidence="7">
    <location>
        <begin position="103"/>
        <end position="124"/>
    </location>
</feature>
<dbReference type="EMBL" id="AOCG01000006">
    <property type="protein sequence ID" value="EUJ19540.1"/>
    <property type="molecule type" value="Genomic_DNA"/>
</dbReference>
<evidence type="ECO:0000313" key="8">
    <source>
        <dbReference type="EMBL" id="EUJ19540.1"/>
    </source>
</evidence>
<evidence type="ECO:0000256" key="3">
    <source>
        <dbReference type="ARBA" id="ARBA00022448"/>
    </source>
</evidence>
<comment type="similarity">
    <text evidence="2">Belongs to the nucleobase:cation symporter-2 (NCS2) (TC 2.A.40) family. Azg-like subfamily.</text>
</comment>
<keyword evidence="4 7" id="KW-0812">Transmembrane</keyword>
<dbReference type="InterPro" id="IPR045018">
    <property type="entry name" value="Azg-like"/>
</dbReference>
<dbReference type="Pfam" id="PF00860">
    <property type="entry name" value="Xan_ur_permease"/>
    <property type="match status" value="1"/>
</dbReference>
<evidence type="ECO:0000256" key="1">
    <source>
        <dbReference type="ARBA" id="ARBA00004141"/>
    </source>
</evidence>
<evidence type="ECO:0000256" key="5">
    <source>
        <dbReference type="ARBA" id="ARBA00022989"/>
    </source>
</evidence>
<feature type="transmembrane region" description="Helical" evidence="7">
    <location>
        <begin position="28"/>
        <end position="56"/>
    </location>
</feature>
<comment type="subcellular location">
    <subcellularLocation>
        <location evidence="1">Membrane</location>
        <topology evidence="1">Multi-pass membrane protein</topology>
    </subcellularLocation>
</comment>
<dbReference type="InterPro" id="IPR006043">
    <property type="entry name" value="NCS2"/>
</dbReference>
<keyword evidence="9" id="KW-1185">Reference proteome</keyword>
<evidence type="ECO:0000256" key="2">
    <source>
        <dbReference type="ARBA" id="ARBA00005697"/>
    </source>
</evidence>
<accession>W7B296</accession>
<protein>
    <submittedName>
        <fullName evidence="8">Xanthine/uracil permease</fullName>
    </submittedName>
</protein>
<name>W7B296_9LIST</name>
<dbReference type="GO" id="GO:0005345">
    <property type="term" value="F:purine nucleobase transmembrane transporter activity"/>
    <property type="evidence" value="ECO:0007669"/>
    <property type="project" value="TreeGrafter"/>
</dbReference>
<keyword evidence="5 7" id="KW-1133">Transmembrane helix</keyword>
<dbReference type="GO" id="GO:0005886">
    <property type="term" value="C:plasma membrane"/>
    <property type="evidence" value="ECO:0007669"/>
    <property type="project" value="TreeGrafter"/>
</dbReference>
<dbReference type="Proteomes" id="UP000019246">
    <property type="component" value="Unassembled WGS sequence"/>
</dbReference>
<dbReference type="AlphaFoldDB" id="W7B296"/>
<comment type="caution">
    <text evidence="8">The sequence shown here is derived from an EMBL/GenBank/DDBJ whole genome shotgun (WGS) entry which is preliminary data.</text>
</comment>
<evidence type="ECO:0000313" key="9">
    <source>
        <dbReference type="Proteomes" id="UP000019246"/>
    </source>
</evidence>
<sequence>MAFFTVVYIIAVNSSILAEAGMSQEGVALATILISAIGCILMGFWANLPLILMPGMGINALFTYSLVQGAGLSFEQALAVVCVSGVLFMILTFTPLAQLLNEAIPLILKQAITVGLGLFFDFSWTGKRKSYRSRLTRYFRTRGIK</sequence>
<keyword evidence="3" id="KW-0813">Transport</keyword>
<proteinExistence type="inferred from homology"/>
<dbReference type="PANTHER" id="PTHR43337:SF2">
    <property type="entry name" value="XANTHINE_URACIL PERMEASE"/>
    <property type="match status" value="1"/>
</dbReference>
<dbReference type="PATRIC" id="fig|1265818.5.peg.984"/>
<evidence type="ECO:0000256" key="6">
    <source>
        <dbReference type="ARBA" id="ARBA00023136"/>
    </source>
</evidence>
<evidence type="ECO:0000256" key="7">
    <source>
        <dbReference type="SAM" id="Phobius"/>
    </source>
</evidence>
<evidence type="ECO:0000256" key="4">
    <source>
        <dbReference type="ARBA" id="ARBA00022692"/>
    </source>
</evidence>